<accession>X0RLL0</accession>
<organism evidence="2">
    <name type="scientific">marine sediment metagenome</name>
    <dbReference type="NCBI Taxonomy" id="412755"/>
    <lineage>
        <taxon>unclassified sequences</taxon>
        <taxon>metagenomes</taxon>
        <taxon>ecological metagenomes</taxon>
    </lineage>
</organism>
<dbReference type="EMBL" id="BARS01009091">
    <property type="protein sequence ID" value="GAF69724.1"/>
    <property type="molecule type" value="Genomic_DNA"/>
</dbReference>
<feature type="non-terminal residue" evidence="2">
    <location>
        <position position="1"/>
    </location>
</feature>
<comment type="caution">
    <text evidence="2">The sequence shown here is derived from an EMBL/GenBank/DDBJ whole genome shotgun (WGS) entry which is preliminary data.</text>
</comment>
<evidence type="ECO:0000313" key="2">
    <source>
        <dbReference type="EMBL" id="GAF69724.1"/>
    </source>
</evidence>
<feature type="region of interest" description="Disordered" evidence="1">
    <location>
        <begin position="1"/>
        <end position="24"/>
    </location>
</feature>
<protein>
    <submittedName>
        <fullName evidence="2">Uncharacterized protein</fullName>
    </submittedName>
</protein>
<dbReference type="AlphaFoldDB" id="X0RLL0"/>
<sequence length="56" mass="6130">SEESRSCRARVRNDDWGIQSRDPSFRAPVGVGAIPDEGEAVVGYTADVVERPAREI</sequence>
<reference evidence="2" key="1">
    <citation type="journal article" date="2014" name="Front. Microbiol.">
        <title>High frequency of phylogenetically diverse reductive dehalogenase-homologous genes in deep subseafloor sedimentary metagenomes.</title>
        <authorList>
            <person name="Kawai M."/>
            <person name="Futagami T."/>
            <person name="Toyoda A."/>
            <person name="Takaki Y."/>
            <person name="Nishi S."/>
            <person name="Hori S."/>
            <person name="Arai W."/>
            <person name="Tsubouchi T."/>
            <person name="Morono Y."/>
            <person name="Uchiyama I."/>
            <person name="Ito T."/>
            <person name="Fujiyama A."/>
            <person name="Inagaki F."/>
            <person name="Takami H."/>
        </authorList>
    </citation>
    <scope>NUCLEOTIDE SEQUENCE</scope>
    <source>
        <strain evidence="2">Expedition CK06-06</strain>
    </source>
</reference>
<proteinExistence type="predicted"/>
<evidence type="ECO:0000256" key="1">
    <source>
        <dbReference type="SAM" id="MobiDB-lite"/>
    </source>
</evidence>
<gene>
    <name evidence="2" type="ORF">S01H1_17176</name>
</gene>
<name>X0RLL0_9ZZZZ</name>
<feature type="compositionally biased region" description="Basic and acidic residues" evidence="1">
    <location>
        <begin position="1"/>
        <end position="15"/>
    </location>
</feature>